<accession>A0A8H6M9T3</accession>
<proteinExistence type="predicted"/>
<comment type="caution">
    <text evidence="2">The sequence shown here is derived from an EMBL/GenBank/DDBJ whole genome shotgun (WGS) entry which is preliminary data.</text>
</comment>
<feature type="compositionally biased region" description="Acidic residues" evidence="1">
    <location>
        <begin position="178"/>
        <end position="190"/>
    </location>
</feature>
<keyword evidence="3" id="KW-1185">Reference proteome</keyword>
<feature type="region of interest" description="Disordered" evidence="1">
    <location>
        <begin position="272"/>
        <end position="293"/>
    </location>
</feature>
<feature type="region of interest" description="Disordered" evidence="1">
    <location>
        <begin position="167"/>
        <end position="243"/>
    </location>
</feature>
<dbReference type="AlphaFoldDB" id="A0A8H6M9T3"/>
<dbReference type="Proteomes" id="UP000521943">
    <property type="component" value="Unassembled WGS sequence"/>
</dbReference>
<feature type="region of interest" description="Disordered" evidence="1">
    <location>
        <begin position="338"/>
        <end position="408"/>
    </location>
</feature>
<feature type="compositionally biased region" description="Polar residues" evidence="1">
    <location>
        <begin position="204"/>
        <end position="213"/>
    </location>
</feature>
<organism evidence="2 3">
    <name type="scientific">Ephemerocybe angulata</name>
    <dbReference type="NCBI Taxonomy" id="980116"/>
    <lineage>
        <taxon>Eukaryota</taxon>
        <taxon>Fungi</taxon>
        <taxon>Dikarya</taxon>
        <taxon>Basidiomycota</taxon>
        <taxon>Agaricomycotina</taxon>
        <taxon>Agaricomycetes</taxon>
        <taxon>Agaricomycetidae</taxon>
        <taxon>Agaricales</taxon>
        <taxon>Agaricineae</taxon>
        <taxon>Psathyrellaceae</taxon>
        <taxon>Ephemerocybe</taxon>
    </lineage>
</organism>
<protein>
    <submittedName>
        <fullName evidence="2">Uncharacterized protein</fullName>
    </submittedName>
</protein>
<sequence length="502" mass="54800">MYNDYFESKGSVPTEFEVATERAFRAIFQKWEDGGYTMPERPLMGFAMRKSECIDPSREVEGFEGKAASCCRQVCAPHRRELGVPGMLSRESDEDALGVSAPRALDVRCRAEPFALARTPRLYNSNSMDDMEDEEDDDASTATGPILRRDLIHSHYSGFRFTVGPSSARRNVMKTPGGDDDDEEEVEDDAVNPSPLFHRRRAQYKSTAPSLSAATRRRISSGGTSRSPAMPRYASPTSSPPIAALFENPRATAAAGEDEDPRKAFLRERLRRQEAEGGGFGGGESDGEMEEEGDEALLNDVLFARIMANHNEKQERAYRISYAREVGSSFDPDLEDVSRWEQELSGAPLPPTSFSPSHPSSTSHHHGGGNAFSTNGGGGSSPPRAPTEYEHDGDGYWGGGGGGRKGKKTLWAGEEAEEDFVGLDAEEYARAVEGREGRGRGGFGVWFYFCTGAQQQGQDAGVGGRGGQGQDVGNLLEGLEDLPEEELFGVWNWDEGDEMDLS</sequence>
<evidence type="ECO:0000256" key="1">
    <source>
        <dbReference type="SAM" id="MobiDB-lite"/>
    </source>
</evidence>
<dbReference type="OrthoDB" id="3268127at2759"/>
<evidence type="ECO:0000313" key="3">
    <source>
        <dbReference type="Proteomes" id="UP000521943"/>
    </source>
</evidence>
<evidence type="ECO:0000313" key="2">
    <source>
        <dbReference type="EMBL" id="KAF6756362.1"/>
    </source>
</evidence>
<name>A0A8H6M9T3_9AGAR</name>
<dbReference type="EMBL" id="JACGCI010000026">
    <property type="protein sequence ID" value="KAF6756362.1"/>
    <property type="molecule type" value="Genomic_DNA"/>
</dbReference>
<reference evidence="2 3" key="1">
    <citation type="submission" date="2020-07" db="EMBL/GenBank/DDBJ databases">
        <title>Comparative genomics of pyrophilous fungi reveals a link between fire events and developmental genes.</title>
        <authorList>
            <consortium name="DOE Joint Genome Institute"/>
            <person name="Steindorff A.S."/>
            <person name="Carver A."/>
            <person name="Calhoun S."/>
            <person name="Stillman K."/>
            <person name="Liu H."/>
            <person name="Lipzen A."/>
            <person name="Pangilinan J."/>
            <person name="Labutti K."/>
            <person name="Bruns T.D."/>
            <person name="Grigoriev I.V."/>
        </authorList>
    </citation>
    <scope>NUCLEOTIDE SEQUENCE [LARGE SCALE GENOMIC DNA]</scope>
    <source>
        <strain evidence="2 3">CBS 144469</strain>
    </source>
</reference>
<gene>
    <name evidence="2" type="ORF">DFP72DRAFT_1066717</name>
</gene>